<evidence type="ECO:0000256" key="5">
    <source>
        <dbReference type="ARBA" id="ARBA00022723"/>
    </source>
</evidence>
<name>T1IKD4_STRMM</name>
<dbReference type="PANTHER" id="PTHR22930">
    <property type="match status" value="1"/>
</dbReference>
<keyword evidence="7" id="KW-0539">Nucleus</keyword>
<dbReference type="OMA" id="CRISSEH"/>
<evidence type="ECO:0000256" key="1">
    <source>
        <dbReference type="ARBA" id="ARBA00001968"/>
    </source>
</evidence>
<dbReference type="EMBL" id="JH430494">
    <property type="status" value="NOT_ANNOTATED_CDS"/>
    <property type="molecule type" value="Genomic_DNA"/>
</dbReference>
<evidence type="ECO:0000313" key="9">
    <source>
        <dbReference type="EnsemblMetazoa" id="SMAR001381-PA"/>
    </source>
</evidence>
<comment type="cofactor">
    <cofactor evidence="1">
        <name>a divalent metal cation</name>
        <dbReference type="ChEBI" id="CHEBI:60240"/>
    </cofactor>
</comment>
<comment type="similarity">
    <text evidence="3">Belongs to the HARBI1 family.</text>
</comment>
<dbReference type="GO" id="GO:0004518">
    <property type="term" value="F:nuclease activity"/>
    <property type="evidence" value="ECO:0007669"/>
    <property type="project" value="UniProtKB-KW"/>
</dbReference>
<keyword evidence="6" id="KW-0378">Hydrolase</keyword>
<reference evidence="9" key="2">
    <citation type="submission" date="2015-02" db="UniProtKB">
        <authorList>
            <consortium name="EnsemblMetazoa"/>
        </authorList>
    </citation>
    <scope>IDENTIFICATION</scope>
</reference>
<evidence type="ECO:0000256" key="6">
    <source>
        <dbReference type="ARBA" id="ARBA00022801"/>
    </source>
</evidence>
<proteinExistence type="inferred from homology"/>
<keyword evidence="4" id="KW-0540">Nuclease</keyword>
<dbReference type="GO" id="GO:0005634">
    <property type="term" value="C:nucleus"/>
    <property type="evidence" value="ECO:0007669"/>
    <property type="project" value="UniProtKB-SubCell"/>
</dbReference>
<dbReference type="GO" id="GO:0046872">
    <property type="term" value="F:metal ion binding"/>
    <property type="evidence" value="ECO:0007669"/>
    <property type="project" value="UniProtKB-KW"/>
</dbReference>
<evidence type="ECO:0000256" key="2">
    <source>
        <dbReference type="ARBA" id="ARBA00004123"/>
    </source>
</evidence>
<sequence length="342" mass="39447">MAVSINKQTVLEQWSRCLDTKYLLADDSDEEDEVIEEYFELFEMLYSQRYINKPQPVPKNHGFGHCGNGSSIVEVASRFGLSDGGTVTDYTKRVITAITPLSSRFIKWPTAAERLEISAEMGKKGVPNCIGFIDGSHLRLVSELVEDGISYYNRRSFYSLNMTAIVNYKKAIIGFQLGFPGKVHDMTVFKSMSIYKNPQLHFRDNEYIIGDPAYTLSKHMITPFRSSLLQTSRQKKYNNVICKNRIAVEHVFGKLKSRFKSLDGLSMKISKESNGVQYAWEWVWACLILHNILIDDNWFDNESNFESFNENVCLNEEPILLARNERRDKEESVHRRNSLIDF</sequence>
<evidence type="ECO:0000256" key="7">
    <source>
        <dbReference type="ARBA" id="ARBA00023242"/>
    </source>
</evidence>
<dbReference type="STRING" id="126957.T1IKD4"/>
<dbReference type="HOGENOM" id="CLU_812777_0_0_1"/>
<evidence type="ECO:0000259" key="8">
    <source>
        <dbReference type="Pfam" id="PF13359"/>
    </source>
</evidence>
<dbReference type="eggNOG" id="KOG4585">
    <property type="taxonomic scope" value="Eukaryota"/>
</dbReference>
<reference evidence="10" key="1">
    <citation type="submission" date="2011-05" db="EMBL/GenBank/DDBJ databases">
        <authorList>
            <person name="Richards S.R."/>
            <person name="Qu J."/>
            <person name="Jiang H."/>
            <person name="Jhangiani S.N."/>
            <person name="Agravi P."/>
            <person name="Goodspeed R."/>
            <person name="Gross S."/>
            <person name="Mandapat C."/>
            <person name="Jackson L."/>
            <person name="Mathew T."/>
            <person name="Pu L."/>
            <person name="Thornton R."/>
            <person name="Saada N."/>
            <person name="Wilczek-Boney K.B."/>
            <person name="Lee S."/>
            <person name="Kovar C."/>
            <person name="Wu Y."/>
            <person name="Scherer S.E."/>
            <person name="Worley K.C."/>
            <person name="Muzny D.M."/>
            <person name="Gibbs R."/>
        </authorList>
    </citation>
    <scope>NUCLEOTIDE SEQUENCE</scope>
    <source>
        <strain evidence="10">Brora</strain>
    </source>
</reference>
<dbReference type="PANTHER" id="PTHR22930:SF85">
    <property type="entry name" value="GH03217P-RELATED"/>
    <property type="match status" value="1"/>
</dbReference>
<accession>T1IKD4</accession>
<evidence type="ECO:0000256" key="4">
    <source>
        <dbReference type="ARBA" id="ARBA00022722"/>
    </source>
</evidence>
<evidence type="ECO:0000256" key="3">
    <source>
        <dbReference type="ARBA" id="ARBA00006958"/>
    </source>
</evidence>
<protein>
    <recommendedName>
        <fullName evidence="8">DDE Tnp4 domain-containing protein</fullName>
    </recommendedName>
</protein>
<evidence type="ECO:0000313" key="10">
    <source>
        <dbReference type="Proteomes" id="UP000014500"/>
    </source>
</evidence>
<dbReference type="Pfam" id="PF13359">
    <property type="entry name" value="DDE_Tnp_4"/>
    <property type="match status" value="1"/>
</dbReference>
<dbReference type="Proteomes" id="UP000014500">
    <property type="component" value="Unassembled WGS sequence"/>
</dbReference>
<dbReference type="GO" id="GO:0016787">
    <property type="term" value="F:hydrolase activity"/>
    <property type="evidence" value="ECO:0007669"/>
    <property type="project" value="UniProtKB-KW"/>
</dbReference>
<keyword evidence="10" id="KW-1185">Reference proteome</keyword>
<dbReference type="PhylomeDB" id="T1IKD4"/>
<keyword evidence="5" id="KW-0479">Metal-binding</keyword>
<dbReference type="InterPro" id="IPR045249">
    <property type="entry name" value="HARBI1-like"/>
</dbReference>
<dbReference type="EnsemblMetazoa" id="SMAR001381-RA">
    <property type="protein sequence ID" value="SMAR001381-PA"/>
    <property type="gene ID" value="SMAR001381"/>
</dbReference>
<feature type="domain" description="DDE Tnp4" evidence="8">
    <location>
        <begin position="134"/>
        <end position="291"/>
    </location>
</feature>
<dbReference type="AlphaFoldDB" id="T1IKD4"/>
<organism evidence="9 10">
    <name type="scientific">Strigamia maritima</name>
    <name type="common">European centipede</name>
    <name type="synonym">Geophilus maritimus</name>
    <dbReference type="NCBI Taxonomy" id="126957"/>
    <lineage>
        <taxon>Eukaryota</taxon>
        <taxon>Metazoa</taxon>
        <taxon>Ecdysozoa</taxon>
        <taxon>Arthropoda</taxon>
        <taxon>Myriapoda</taxon>
        <taxon>Chilopoda</taxon>
        <taxon>Pleurostigmophora</taxon>
        <taxon>Geophilomorpha</taxon>
        <taxon>Linotaeniidae</taxon>
        <taxon>Strigamia</taxon>
    </lineage>
</organism>
<dbReference type="InterPro" id="IPR027806">
    <property type="entry name" value="HARBI1_dom"/>
</dbReference>
<comment type="subcellular location">
    <subcellularLocation>
        <location evidence="2">Nucleus</location>
    </subcellularLocation>
</comment>